<name>A0AAQ3QAR6_9LILI</name>
<protein>
    <submittedName>
        <fullName evidence="2">Uncharacterized protein</fullName>
    </submittedName>
</protein>
<feature type="compositionally biased region" description="Basic residues" evidence="1">
    <location>
        <begin position="25"/>
        <end position="35"/>
    </location>
</feature>
<dbReference type="Pfam" id="PF07816">
    <property type="entry name" value="DUF1645"/>
    <property type="match status" value="1"/>
</dbReference>
<organism evidence="2 3">
    <name type="scientific">Canna indica</name>
    <name type="common">Indian-shot</name>
    <dbReference type="NCBI Taxonomy" id="4628"/>
    <lineage>
        <taxon>Eukaryota</taxon>
        <taxon>Viridiplantae</taxon>
        <taxon>Streptophyta</taxon>
        <taxon>Embryophyta</taxon>
        <taxon>Tracheophyta</taxon>
        <taxon>Spermatophyta</taxon>
        <taxon>Magnoliopsida</taxon>
        <taxon>Liliopsida</taxon>
        <taxon>Zingiberales</taxon>
        <taxon>Cannaceae</taxon>
        <taxon>Canna</taxon>
    </lineage>
</organism>
<evidence type="ECO:0000313" key="2">
    <source>
        <dbReference type="EMBL" id="WOL01815.1"/>
    </source>
</evidence>
<feature type="region of interest" description="Disordered" evidence="1">
    <location>
        <begin position="1"/>
        <end position="54"/>
    </location>
</feature>
<dbReference type="InterPro" id="IPR012442">
    <property type="entry name" value="DUF1645_plant"/>
</dbReference>
<feature type="compositionally biased region" description="Low complexity" evidence="1">
    <location>
        <begin position="74"/>
        <end position="95"/>
    </location>
</feature>
<dbReference type="Proteomes" id="UP001327560">
    <property type="component" value="Chromosome 3"/>
</dbReference>
<keyword evidence="3" id="KW-1185">Reference proteome</keyword>
<dbReference type="AlphaFoldDB" id="A0AAQ3QAR6"/>
<sequence length="103" mass="11540">MDLDDEEGLEEEEDDSERGRDLSLRTRRRSIHWRTRSMSPLRSPRFQWQGEETAKQEAATKLQVINSDLKEVEAATPSESASPSSRSSSASSSSSLGGRNSKR</sequence>
<accession>A0AAQ3QAR6</accession>
<feature type="compositionally biased region" description="Acidic residues" evidence="1">
    <location>
        <begin position="1"/>
        <end position="16"/>
    </location>
</feature>
<evidence type="ECO:0000256" key="1">
    <source>
        <dbReference type="SAM" id="MobiDB-lite"/>
    </source>
</evidence>
<feature type="region of interest" description="Disordered" evidence="1">
    <location>
        <begin position="70"/>
        <end position="103"/>
    </location>
</feature>
<dbReference type="EMBL" id="CP136892">
    <property type="protein sequence ID" value="WOL01815.1"/>
    <property type="molecule type" value="Genomic_DNA"/>
</dbReference>
<proteinExistence type="predicted"/>
<gene>
    <name evidence="2" type="ORF">Cni_G10532</name>
</gene>
<reference evidence="2 3" key="1">
    <citation type="submission" date="2023-10" db="EMBL/GenBank/DDBJ databases">
        <title>Chromosome-scale genome assembly provides insights into flower coloration mechanisms of Canna indica.</title>
        <authorList>
            <person name="Li C."/>
        </authorList>
    </citation>
    <scope>NUCLEOTIDE SEQUENCE [LARGE SCALE GENOMIC DNA]</scope>
    <source>
        <tissue evidence="2">Flower</tissue>
    </source>
</reference>
<evidence type="ECO:0000313" key="3">
    <source>
        <dbReference type="Proteomes" id="UP001327560"/>
    </source>
</evidence>